<dbReference type="Gene3D" id="1.10.443.10">
    <property type="entry name" value="Intergrase catalytic core"/>
    <property type="match status" value="1"/>
</dbReference>
<dbReference type="InterPro" id="IPR002104">
    <property type="entry name" value="Integrase_catalytic"/>
</dbReference>
<evidence type="ECO:0000256" key="4">
    <source>
        <dbReference type="ARBA" id="ARBA00022618"/>
    </source>
</evidence>
<keyword evidence="14" id="KW-1185">Reference proteome</keyword>
<evidence type="ECO:0000259" key="12">
    <source>
        <dbReference type="PROSITE" id="PS51900"/>
    </source>
</evidence>
<dbReference type="Gene3D" id="1.10.150.130">
    <property type="match status" value="1"/>
</dbReference>
<evidence type="ECO:0000259" key="11">
    <source>
        <dbReference type="PROSITE" id="PS51898"/>
    </source>
</evidence>
<evidence type="ECO:0000256" key="10">
    <source>
        <dbReference type="HAMAP-Rule" id="MF_01808"/>
    </source>
</evidence>
<dbReference type="CDD" id="cd00798">
    <property type="entry name" value="INT_XerDC_C"/>
    <property type="match status" value="1"/>
</dbReference>
<dbReference type="Proteomes" id="UP001589758">
    <property type="component" value="Unassembled WGS sequence"/>
</dbReference>
<comment type="subcellular location">
    <subcellularLocation>
        <location evidence="1 10">Cytoplasm</location>
    </subcellularLocation>
</comment>
<keyword evidence="5 10" id="KW-0159">Chromosome partition</keyword>
<protein>
    <recommendedName>
        <fullName evidence="10">Tyrosine recombinase XerC</fullName>
    </recommendedName>
</protein>
<feature type="domain" description="Tyr recombinase" evidence="11">
    <location>
        <begin position="112"/>
        <end position="295"/>
    </location>
</feature>
<dbReference type="EMBL" id="JBHLXE010000037">
    <property type="protein sequence ID" value="MFC0179199.1"/>
    <property type="molecule type" value="Genomic_DNA"/>
</dbReference>
<dbReference type="RefSeq" id="WP_385876296.1">
    <property type="nucleotide sequence ID" value="NZ_JBHLXE010000037.1"/>
</dbReference>
<reference evidence="13 14" key="1">
    <citation type="submission" date="2024-09" db="EMBL/GenBank/DDBJ databases">
        <authorList>
            <person name="Sun Q."/>
            <person name="Mori K."/>
        </authorList>
    </citation>
    <scope>NUCLEOTIDE SEQUENCE [LARGE SCALE GENOMIC DNA]</scope>
    <source>
        <strain evidence="13 14">CCM 8545</strain>
    </source>
</reference>
<dbReference type="PROSITE" id="PS51898">
    <property type="entry name" value="TYR_RECOMBINASE"/>
    <property type="match status" value="1"/>
</dbReference>
<comment type="subunit">
    <text evidence="2 10">Forms a cyclic heterotetrameric complex composed of two molecules of XerC and two molecules of XerD, in which XerC interacts with XerD via its C-terminal region, XerD interacts with XerC via its C-terminal region and so on.</text>
</comment>
<keyword evidence="4 10" id="KW-0132">Cell division</keyword>
<accession>A0ABV6C899</accession>
<evidence type="ECO:0000256" key="5">
    <source>
        <dbReference type="ARBA" id="ARBA00022829"/>
    </source>
</evidence>
<dbReference type="InterPro" id="IPR023009">
    <property type="entry name" value="Tyrosine_recombinase_XerC/XerD"/>
</dbReference>
<evidence type="ECO:0000256" key="7">
    <source>
        <dbReference type="ARBA" id="ARBA00023125"/>
    </source>
</evidence>
<name>A0ABV6C899_9GAMM</name>
<dbReference type="PROSITE" id="PS51900">
    <property type="entry name" value="CB"/>
    <property type="match status" value="1"/>
</dbReference>
<feature type="domain" description="Core-binding (CB)" evidence="12">
    <location>
        <begin position="2"/>
        <end position="91"/>
    </location>
</feature>
<dbReference type="InterPro" id="IPR013762">
    <property type="entry name" value="Integrase-like_cat_sf"/>
</dbReference>
<keyword evidence="8 10" id="KW-0233">DNA recombination</keyword>
<organism evidence="13 14">
    <name type="scientific">Thorsellia kenyensis</name>
    <dbReference type="NCBI Taxonomy" id="1549888"/>
    <lineage>
        <taxon>Bacteria</taxon>
        <taxon>Pseudomonadati</taxon>
        <taxon>Pseudomonadota</taxon>
        <taxon>Gammaproteobacteria</taxon>
        <taxon>Enterobacterales</taxon>
        <taxon>Thorselliaceae</taxon>
        <taxon>Thorsellia</taxon>
    </lineage>
</organism>
<keyword evidence="7 10" id="KW-0238">DNA-binding</keyword>
<evidence type="ECO:0000256" key="3">
    <source>
        <dbReference type="ARBA" id="ARBA00022490"/>
    </source>
</evidence>
<evidence type="ECO:0000313" key="13">
    <source>
        <dbReference type="EMBL" id="MFC0179199.1"/>
    </source>
</evidence>
<comment type="caution">
    <text evidence="13">The sequence shown here is derived from an EMBL/GenBank/DDBJ whole genome shotgun (WGS) entry which is preliminary data.</text>
</comment>
<dbReference type="PANTHER" id="PTHR30349:SF81">
    <property type="entry name" value="TYROSINE RECOMBINASE XERC"/>
    <property type="match status" value="1"/>
</dbReference>
<evidence type="ECO:0000313" key="14">
    <source>
        <dbReference type="Proteomes" id="UP001589758"/>
    </source>
</evidence>
<feature type="active site" evidence="10">
    <location>
        <position position="273"/>
    </location>
</feature>
<feature type="active site" evidence="10">
    <location>
        <position position="247"/>
    </location>
</feature>
<sequence>MHAFDDIGANLLAYYENLATQKYVSEHTMDTYRYQLEAFKLFLEKEEITSVNGITAQHIKNYLAESKKRNKKHSTLHAKLTIIRTFFSFLVEQSICSVNPAALIKSPRQNKRLPKDISPDDMNKLLTSEEQEPKIIRDKAIYELMYSSGLRLSEVIELKEADIDFAGMQLRVIGKGNKERIIPFGLYAKNAMMLWCEVRCEWLKLNDCKSDYYFIGTTAKRINPRTLQKRLANFGQQKGLLTQIHPHRLRHSFATHMLESSQDLRAVQELLGHANLSTTQVYTHLNFSHLADVYDASHPRARIEKKNRDLSEE</sequence>
<feature type="active site" description="O-(3'-phospho-DNA)-tyrosine intermediate" evidence="10">
    <location>
        <position position="282"/>
    </location>
</feature>
<feature type="active site" evidence="10">
    <location>
        <position position="175"/>
    </location>
</feature>
<evidence type="ECO:0000256" key="8">
    <source>
        <dbReference type="ARBA" id="ARBA00023172"/>
    </source>
</evidence>
<dbReference type="HAMAP" id="MF_01808">
    <property type="entry name" value="Recomb_XerC_XerD"/>
    <property type="match status" value="1"/>
</dbReference>
<feature type="active site" evidence="10">
    <location>
        <position position="250"/>
    </location>
</feature>
<dbReference type="PANTHER" id="PTHR30349">
    <property type="entry name" value="PHAGE INTEGRASE-RELATED"/>
    <property type="match status" value="1"/>
</dbReference>
<evidence type="ECO:0000256" key="2">
    <source>
        <dbReference type="ARBA" id="ARBA00011483"/>
    </source>
</evidence>
<evidence type="ECO:0000256" key="6">
    <source>
        <dbReference type="ARBA" id="ARBA00022908"/>
    </source>
</evidence>
<evidence type="ECO:0000256" key="1">
    <source>
        <dbReference type="ARBA" id="ARBA00004496"/>
    </source>
</evidence>
<proteinExistence type="inferred from homology"/>
<dbReference type="InterPro" id="IPR010998">
    <property type="entry name" value="Integrase_recombinase_N"/>
</dbReference>
<comment type="function">
    <text evidence="10">Site-specific tyrosine recombinase, which acts by catalyzing the cutting and rejoining of the recombining DNA molecules. Binds cooperatively to specific DNA consensus sequences that are separated from XerD binding sites by a short central region, forming the heterotetrameric XerC-XerD complex that recombines DNA substrates. The complex is essential to convert dimers of the bacterial chromosome into monomers to permit their segregation at cell division. It also contributes to the segregational stability of plasmids. In the complex XerC specifically exchanges the top DNA strands.</text>
</comment>
<dbReference type="InterPro" id="IPR050090">
    <property type="entry name" value="Tyrosine_recombinase_XerCD"/>
</dbReference>
<dbReference type="SUPFAM" id="SSF56349">
    <property type="entry name" value="DNA breaking-rejoining enzymes"/>
    <property type="match status" value="1"/>
</dbReference>
<comment type="activity regulation">
    <text evidence="10">FtsK may regulate the catalytic switch between XerC and XerD in the heterotetrameric complex during the two steps of the recombination process.</text>
</comment>
<gene>
    <name evidence="10" type="primary">xerC</name>
    <name evidence="13" type="ORF">ACFFIT_03640</name>
</gene>
<keyword evidence="3 10" id="KW-0963">Cytoplasm</keyword>
<comment type="similarity">
    <text evidence="10">Belongs to the 'phage' integrase family. XerC subfamily.</text>
</comment>
<feature type="active site" evidence="10">
    <location>
        <position position="151"/>
    </location>
</feature>
<dbReference type="InterPro" id="IPR044068">
    <property type="entry name" value="CB"/>
</dbReference>
<dbReference type="Pfam" id="PF00589">
    <property type="entry name" value="Phage_integrase"/>
    <property type="match status" value="1"/>
</dbReference>
<evidence type="ECO:0000256" key="9">
    <source>
        <dbReference type="ARBA" id="ARBA00023306"/>
    </source>
</evidence>
<keyword evidence="9 10" id="KW-0131">Cell cycle</keyword>
<dbReference type="InterPro" id="IPR011010">
    <property type="entry name" value="DNA_brk_join_enz"/>
</dbReference>
<dbReference type="Pfam" id="PF02899">
    <property type="entry name" value="Phage_int_SAM_1"/>
    <property type="match status" value="1"/>
</dbReference>
<dbReference type="InterPro" id="IPR004107">
    <property type="entry name" value="Integrase_SAM-like_N"/>
</dbReference>
<keyword evidence="6 10" id="KW-0229">DNA integration</keyword>